<dbReference type="SUPFAM" id="SSF82185">
    <property type="entry name" value="Histone H3 K4-specific methyltransferase SET7/9 N-terminal domain"/>
    <property type="match status" value="1"/>
</dbReference>
<dbReference type="Pfam" id="PF07661">
    <property type="entry name" value="MORN_2"/>
    <property type="match status" value="2"/>
</dbReference>
<keyword evidence="3" id="KW-1185">Reference proteome</keyword>
<sequence length="281" mass="32532">MRKGKFILFVLLAYCLPSFSQKIDTLYYDNNWKGVESKQFANFVRYASYAENSNYKNRYRDYYITGELQGEGEFISIDRYDDKNSVFGIQKTYYKNGNIASDCTVVNGNGKVILYYENGKKKEEYELANGEPNGIAISYYENGLIHTKSNLAHGKLDGIFYQFTENGDACSQVEFKNGEYTKPYYTYSTQNGLVTKYKIADNSLYLETPSLNEKQTYHQRGTTWDYYMKNGLCMMVNASINKDYGKYFTLYIVLTNNSVQPITLDPSLITAYKKKKIRQKA</sequence>
<protein>
    <recommendedName>
        <fullName evidence="4">Toxin-antitoxin system YwqK family antitoxin</fullName>
    </recommendedName>
</protein>
<feature type="chain" id="PRO_5045715354" description="Toxin-antitoxin system YwqK family antitoxin" evidence="1">
    <location>
        <begin position="23"/>
        <end position="281"/>
    </location>
</feature>
<dbReference type="RefSeq" id="WP_191763058.1">
    <property type="nucleotide sequence ID" value="NZ_JACSPP010000007.1"/>
</dbReference>
<reference evidence="2 3" key="1">
    <citation type="submission" date="2020-08" db="EMBL/GenBank/DDBJ databases">
        <title>A Genomic Blueprint of the Chicken Gut Microbiome.</title>
        <authorList>
            <person name="Gilroy R."/>
            <person name="Ravi A."/>
            <person name="Getino M."/>
            <person name="Pursley I."/>
            <person name="Horton D.L."/>
            <person name="Alikhan N.-F."/>
            <person name="Baker D."/>
            <person name="Gharbi K."/>
            <person name="Hall N."/>
            <person name="Watson M."/>
            <person name="Adriaenssens E.M."/>
            <person name="Foster-Nyarko E."/>
            <person name="Jarju S."/>
            <person name="Secka A."/>
            <person name="Antonio M."/>
            <person name="Oren A."/>
            <person name="Chaudhuri R."/>
            <person name="La Ragione R.M."/>
            <person name="Hildebrand F."/>
            <person name="Pallen M.J."/>
        </authorList>
    </citation>
    <scope>NUCLEOTIDE SEQUENCE [LARGE SCALE GENOMIC DNA]</scope>
    <source>
        <strain evidence="2 3">Sa1CVN1</strain>
    </source>
</reference>
<feature type="signal peptide" evidence="1">
    <location>
        <begin position="1"/>
        <end position="22"/>
    </location>
</feature>
<evidence type="ECO:0000313" key="2">
    <source>
        <dbReference type="EMBL" id="MBD8039599.1"/>
    </source>
</evidence>
<evidence type="ECO:0000256" key="1">
    <source>
        <dbReference type="SAM" id="SignalP"/>
    </source>
</evidence>
<comment type="caution">
    <text evidence="2">The sequence shown here is derived from an EMBL/GenBank/DDBJ whole genome shotgun (WGS) entry which is preliminary data.</text>
</comment>
<evidence type="ECO:0000313" key="3">
    <source>
        <dbReference type="Proteomes" id="UP000620874"/>
    </source>
</evidence>
<evidence type="ECO:0008006" key="4">
    <source>
        <dbReference type="Google" id="ProtNLM"/>
    </source>
</evidence>
<dbReference type="Proteomes" id="UP000620874">
    <property type="component" value="Unassembled WGS sequence"/>
</dbReference>
<dbReference type="InterPro" id="IPR011652">
    <property type="entry name" value="MORN_2"/>
</dbReference>
<dbReference type="EMBL" id="JACSPP010000007">
    <property type="protein sequence ID" value="MBD8039599.1"/>
    <property type="molecule type" value="Genomic_DNA"/>
</dbReference>
<proteinExistence type="predicted"/>
<name>A0ABR8Y5W2_9BACT</name>
<dbReference type="Gene3D" id="3.90.930.1">
    <property type="match status" value="1"/>
</dbReference>
<organism evidence="2 3">
    <name type="scientific">Phocaeicola intestinalis</name>
    <dbReference type="NCBI Taxonomy" id="2762212"/>
    <lineage>
        <taxon>Bacteria</taxon>
        <taxon>Pseudomonadati</taxon>
        <taxon>Bacteroidota</taxon>
        <taxon>Bacteroidia</taxon>
        <taxon>Bacteroidales</taxon>
        <taxon>Bacteroidaceae</taxon>
        <taxon>Phocaeicola</taxon>
    </lineage>
</organism>
<accession>A0ABR8Y5W2</accession>
<keyword evidence="1" id="KW-0732">Signal</keyword>
<gene>
    <name evidence="2" type="ORF">H9625_03910</name>
</gene>